<keyword evidence="2" id="KW-1185">Reference proteome</keyword>
<protein>
    <submittedName>
        <fullName evidence="1">Uncharacterized protein</fullName>
    </submittedName>
</protein>
<reference evidence="1" key="1">
    <citation type="submission" date="2021-04" db="EMBL/GenBank/DDBJ databases">
        <title>Genome based classification of Actinospica acidithermotolerans sp. nov., an actinobacterium isolated from an Indonesian hot spring.</title>
        <authorList>
            <person name="Kusuma A.B."/>
            <person name="Putra K.E."/>
            <person name="Nafisah S."/>
            <person name="Loh J."/>
            <person name="Nouioui I."/>
            <person name="Goodfellow M."/>
        </authorList>
    </citation>
    <scope>NUCLEOTIDE SEQUENCE</scope>
    <source>
        <strain evidence="1">DSM 45618</strain>
    </source>
</reference>
<dbReference type="EMBL" id="JAGSXH010000206">
    <property type="protein sequence ID" value="MBS2966846.1"/>
    <property type="molecule type" value="Genomic_DNA"/>
</dbReference>
<name>A0A8J8BG72_9ACTN</name>
<accession>A0A8J8BG72</accession>
<proteinExistence type="predicted"/>
<dbReference type="AlphaFoldDB" id="A0A8J8BG72"/>
<dbReference type="Proteomes" id="UP000677913">
    <property type="component" value="Unassembled WGS sequence"/>
</dbReference>
<sequence length="122" mass="13433">MQRGVSEPGLARGSGKLAGAVARLERDRLWVGAVAAALRQWSRVAHRPGLALSGGCGCALCNPFYMNDEREVLELALHALPRGAARELRALVEPLDALYLARSWQNPSTPAHYAWWARRYRG</sequence>
<evidence type="ECO:0000313" key="2">
    <source>
        <dbReference type="Proteomes" id="UP000677913"/>
    </source>
</evidence>
<comment type="caution">
    <text evidence="1">The sequence shown here is derived from an EMBL/GenBank/DDBJ whole genome shotgun (WGS) entry which is preliminary data.</text>
</comment>
<gene>
    <name evidence="1" type="ORF">KGA66_27675</name>
</gene>
<dbReference type="RefSeq" id="WP_211472314.1">
    <property type="nucleotide sequence ID" value="NZ_JAGSXH010000206.1"/>
</dbReference>
<organism evidence="1 2">
    <name type="scientific">Actinocrinis puniceicyclus</name>
    <dbReference type="NCBI Taxonomy" id="977794"/>
    <lineage>
        <taxon>Bacteria</taxon>
        <taxon>Bacillati</taxon>
        <taxon>Actinomycetota</taxon>
        <taxon>Actinomycetes</taxon>
        <taxon>Catenulisporales</taxon>
        <taxon>Actinospicaceae</taxon>
        <taxon>Actinocrinis</taxon>
    </lineage>
</organism>
<evidence type="ECO:0000313" key="1">
    <source>
        <dbReference type="EMBL" id="MBS2966846.1"/>
    </source>
</evidence>